<dbReference type="GO" id="GO:0009098">
    <property type="term" value="P:L-leucine biosynthetic process"/>
    <property type="evidence" value="ECO:0007669"/>
    <property type="project" value="UniProtKB-UniRule"/>
</dbReference>
<dbReference type="InterPro" id="IPR011824">
    <property type="entry name" value="LeuD/DmdB_bac"/>
</dbReference>
<evidence type="ECO:0000256" key="7">
    <source>
        <dbReference type="HAMAP-Rule" id="MF_01032"/>
    </source>
</evidence>
<dbReference type="GO" id="GO:0003861">
    <property type="term" value="F:3-isopropylmalate dehydratase activity"/>
    <property type="evidence" value="ECO:0007669"/>
    <property type="project" value="UniProtKB-UniRule"/>
</dbReference>
<keyword evidence="7" id="KW-0100">Branched-chain amino acid biosynthesis</keyword>
<keyword evidence="6 7" id="KW-0456">Lyase</keyword>
<dbReference type="InterPro" id="IPR011827">
    <property type="entry name" value="LeuD_type2/HacB/DmdB"/>
</dbReference>
<dbReference type="CDD" id="cd01577">
    <property type="entry name" value="IPMI_Swivel"/>
    <property type="match status" value="1"/>
</dbReference>
<comment type="similarity">
    <text evidence="4 7">Belongs to the LeuD family. LeuD type 2 subfamily.</text>
</comment>
<dbReference type="EMBL" id="FWDO01000004">
    <property type="protein sequence ID" value="SLM17772.1"/>
    <property type="molecule type" value="Genomic_DNA"/>
</dbReference>
<dbReference type="HAMAP" id="MF_01032">
    <property type="entry name" value="LeuD_type2"/>
    <property type="match status" value="1"/>
</dbReference>
<gene>
    <name evidence="7 9" type="primary">leuD</name>
    <name evidence="9" type="ORF">SPIRO4BDMA_40341</name>
</gene>
<evidence type="ECO:0000256" key="3">
    <source>
        <dbReference type="ARBA" id="ARBA00004729"/>
    </source>
</evidence>
<evidence type="ECO:0000256" key="5">
    <source>
        <dbReference type="ARBA" id="ARBA00011271"/>
    </source>
</evidence>
<comment type="catalytic activity">
    <reaction evidence="1 7">
        <text>(2R,3S)-3-isopropylmalate = (2S)-2-isopropylmalate</text>
        <dbReference type="Rhea" id="RHEA:32287"/>
        <dbReference type="ChEBI" id="CHEBI:1178"/>
        <dbReference type="ChEBI" id="CHEBI:35121"/>
        <dbReference type="EC" id="4.2.1.33"/>
    </reaction>
</comment>
<dbReference type="InterPro" id="IPR000573">
    <property type="entry name" value="AconitaseA/IPMdHydase_ssu_swvl"/>
</dbReference>
<dbReference type="PANTHER" id="PTHR43345">
    <property type="entry name" value="3-ISOPROPYLMALATE DEHYDRATASE SMALL SUBUNIT 2-RELATED-RELATED"/>
    <property type="match status" value="1"/>
</dbReference>
<dbReference type="AlphaFoldDB" id="A0A3P3XNA8"/>
<comment type="function">
    <text evidence="2 7">Catalyzes the isomerization between 2-isopropylmalate and 3-isopropylmalate, via the formation of 2-isopropylmaleate.</text>
</comment>
<dbReference type="InterPro" id="IPR050075">
    <property type="entry name" value="LeuD"/>
</dbReference>
<dbReference type="InterPro" id="IPR033940">
    <property type="entry name" value="IPMI_Swivel"/>
</dbReference>
<keyword evidence="7" id="KW-0028">Amino-acid biosynthesis</keyword>
<dbReference type="SUPFAM" id="SSF52016">
    <property type="entry name" value="LeuD/IlvD-like"/>
    <property type="match status" value="1"/>
</dbReference>
<reference evidence="9" key="1">
    <citation type="submission" date="2017-02" db="EMBL/GenBank/DDBJ databases">
        <authorList>
            <person name="Regsiter A."/>
            <person name="William W."/>
        </authorList>
    </citation>
    <scope>NUCLEOTIDE SEQUENCE</scope>
    <source>
        <strain evidence="9">BdmA 4</strain>
    </source>
</reference>
<name>A0A3P3XNA8_9SPIR</name>
<evidence type="ECO:0000256" key="1">
    <source>
        <dbReference type="ARBA" id="ARBA00000491"/>
    </source>
</evidence>
<keyword evidence="7" id="KW-0432">Leucine biosynthesis</keyword>
<comment type="pathway">
    <text evidence="3 7">Amino-acid biosynthesis; L-leucine biosynthesis; L-leucine from 3-methyl-2-oxobutanoate: step 2/4.</text>
</comment>
<evidence type="ECO:0000313" key="9">
    <source>
        <dbReference type="EMBL" id="SLM17772.1"/>
    </source>
</evidence>
<protein>
    <recommendedName>
        <fullName evidence="7">3-isopropylmalate dehydratase small subunit</fullName>
        <ecNumber evidence="7">4.2.1.33</ecNumber>
    </recommendedName>
    <alternativeName>
        <fullName evidence="7">Alpha-IPM isomerase</fullName>
        <shortName evidence="7">IPMI</shortName>
    </alternativeName>
    <alternativeName>
        <fullName evidence="7">Isopropylmalate isomerase</fullName>
    </alternativeName>
</protein>
<dbReference type="Pfam" id="PF00694">
    <property type="entry name" value="Aconitase_C"/>
    <property type="match status" value="1"/>
</dbReference>
<dbReference type="NCBIfam" id="TIGR02084">
    <property type="entry name" value="leud"/>
    <property type="match status" value="1"/>
</dbReference>
<evidence type="ECO:0000256" key="4">
    <source>
        <dbReference type="ARBA" id="ARBA00009869"/>
    </source>
</evidence>
<evidence type="ECO:0000256" key="2">
    <source>
        <dbReference type="ARBA" id="ARBA00002695"/>
    </source>
</evidence>
<sequence length="176" mass="18893">MEQGCRVWKYGDNVDTDVIVPARYLTTGDPVELAAHCMEDIDPRFAAGVLRGDIIVAGENFGCGSSREHAPVAIKASGVSCVIAKSFARIFYRNAINIGLAILECPEAAEDTRSGDRLTVDFESGEIRNLSRGARYRAVPFPPFVRNIMTAGGLIPYIRGKLLKPGAHLGVGQGGD</sequence>
<dbReference type="PANTHER" id="PTHR43345:SF2">
    <property type="entry name" value="3-ISOPROPYLMALATE DEHYDRATASE SMALL SUBUNIT 1"/>
    <property type="match status" value="1"/>
</dbReference>
<dbReference type="InterPro" id="IPR015928">
    <property type="entry name" value="Aconitase/3IPM_dehydase_swvl"/>
</dbReference>
<evidence type="ECO:0000256" key="6">
    <source>
        <dbReference type="ARBA" id="ARBA00023239"/>
    </source>
</evidence>
<feature type="domain" description="Aconitase A/isopropylmalate dehydratase small subunit swivel" evidence="8">
    <location>
        <begin position="54"/>
        <end position="106"/>
    </location>
</feature>
<accession>A0A3P3XNA8</accession>
<proteinExistence type="inferred from homology"/>
<evidence type="ECO:0000259" key="8">
    <source>
        <dbReference type="Pfam" id="PF00694"/>
    </source>
</evidence>
<dbReference type="EC" id="4.2.1.33" evidence="7"/>
<dbReference type="UniPathway" id="UPA00048">
    <property type="reaction ID" value="UER00071"/>
</dbReference>
<dbReference type="NCBIfam" id="TIGR02087">
    <property type="entry name" value="LEUD_arch"/>
    <property type="match status" value="1"/>
</dbReference>
<dbReference type="Gene3D" id="3.20.19.10">
    <property type="entry name" value="Aconitase, domain 4"/>
    <property type="match status" value="1"/>
</dbReference>
<dbReference type="FunFam" id="3.20.19.10:FF:000007">
    <property type="entry name" value="Isopropylmalate/citramalate isomerase small subunit"/>
    <property type="match status" value="1"/>
</dbReference>
<comment type="subunit">
    <text evidence="5 7">Heterodimer of LeuC and LeuD.</text>
</comment>
<organism evidence="9">
    <name type="scientific">uncultured spirochete</name>
    <dbReference type="NCBI Taxonomy" id="156406"/>
    <lineage>
        <taxon>Bacteria</taxon>
        <taxon>Pseudomonadati</taxon>
        <taxon>Spirochaetota</taxon>
        <taxon>Spirochaetia</taxon>
        <taxon>Spirochaetales</taxon>
        <taxon>environmental samples</taxon>
    </lineage>
</organism>